<comment type="function">
    <text evidence="6">Catalyzes the dehydration of the S-form of NAD(P)HX at the expense of ADP, which is converted to AMP. Together with NAD(P)HX epimerase, which catalyzes the epimerization of the S- and R-forms, the enzyme allows the repair of both epimers of NAD(P)HX, a damaged form of NAD(P)H that is a result of enzymatic or heat-dependent hydration.</text>
</comment>
<dbReference type="AlphaFoldDB" id="A0A9D1DZB9"/>
<dbReference type="Proteomes" id="UP000886744">
    <property type="component" value="Unassembled WGS sequence"/>
</dbReference>
<sequence length="283" mass="29465">MEKNALITEMEDVLRMLRPRREDAHKGDFGHALLVCGSRGMAGAAVLAAMGALRSGCGLVTVHLPESERTVIHCTCPSAMVDCDPQGHFSALPSNMERYTAVGCGCGLGRHPETEAALRSLLLAWQRPMVLDADALNIIAAGPDLLGLVPEGSILTPHLGELRRLVGEWATAGERLAKAADLAVRTRSCVVVKGPHSAVVSPDGQAAFNTTGNPGMATGGSGDVLTGLLTGLLASGYGAFEAARMGVWLHGRAGDIAASRYGQNGMNSRDIADCLGEAFLAVE</sequence>
<dbReference type="Pfam" id="PF01256">
    <property type="entry name" value="Carb_kinase"/>
    <property type="match status" value="1"/>
</dbReference>
<evidence type="ECO:0000313" key="8">
    <source>
        <dbReference type="EMBL" id="HIR61934.1"/>
    </source>
</evidence>
<dbReference type="PROSITE" id="PS01050">
    <property type="entry name" value="YJEF_C_2"/>
    <property type="match status" value="1"/>
</dbReference>
<dbReference type="PANTHER" id="PTHR12592">
    <property type="entry name" value="ATP-DEPENDENT (S)-NAD(P)H-HYDRATE DEHYDRATASE FAMILY MEMBER"/>
    <property type="match status" value="1"/>
</dbReference>
<comment type="catalytic activity">
    <reaction evidence="6">
        <text>(6S)-NADHX + ADP = AMP + phosphate + NADH + H(+)</text>
        <dbReference type="Rhea" id="RHEA:32223"/>
        <dbReference type="ChEBI" id="CHEBI:15378"/>
        <dbReference type="ChEBI" id="CHEBI:43474"/>
        <dbReference type="ChEBI" id="CHEBI:57945"/>
        <dbReference type="ChEBI" id="CHEBI:64074"/>
        <dbReference type="ChEBI" id="CHEBI:456215"/>
        <dbReference type="ChEBI" id="CHEBI:456216"/>
        <dbReference type="EC" id="4.2.1.136"/>
    </reaction>
</comment>
<dbReference type="EC" id="4.2.1.136" evidence="6"/>
<evidence type="ECO:0000256" key="3">
    <source>
        <dbReference type="ARBA" id="ARBA00022857"/>
    </source>
</evidence>
<dbReference type="InterPro" id="IPR017953">
    <property type="entry name" value="Carbohydrate_kinase_pred_CS"/>
</dbReference>
<reference evidence="8" key="1">
    <citation type="submission" date="2020-10" db="EMBL/GenBank/DDBJ databases">
        <authorList>
            <person name="Gilroy R."/>
        </authorList>
    </citation>
    <scope>NUCLEOTIDE SEQUENCE</scope>
    <source>
        <strain evidence="8">ChiHjej13B12-12457</strain>
    </source>
</reference>
<dbReference type="GO" id="GO:0046496">
    <property type="term" value="P:nicotinamide nucleotide metabolic process"/>
    <property type="evidence" value="ECO:0007669"/>
    <property type="project" value="UniProtKB-UniRule"/>
</dbReference>
<evidence type="ECO:0000256" key="6">
    <source>
        <dbReference type="HAMAP-Rule" id="MF_01965"/>
    </source>
</evidence>
<dbReference type="InterPro" id="IPR029056">
    <property type="entry name" value="Ribokinase-like"/>
</dbReference>
<dbReference type="HAMAP" id="MF_01965">
    <property type="entry name" value="NADHX_dehydratase"/>
    <property type="match status" value="1"/>
</dbReference>
<dbReference type="GO" id="GO:0110051">
    <property type="term" value="P:metabolite repair"/>
    <property type="evidence" value="ECO:0007669"/>
    <property type="project" value="TreeGrafter"/>
</dbReference>
<evidence type="ECO:0000259" key="7">
    <source>
        <dbReference type="PROSITE" id="PS51383"/>
    </source>
</evidence>
<dbReference type="GO" id="GO:0052856">
    <property type="term" value="F:NAD(P)HX epimerase activity"/>
    <property type="evidence" value="ECO:0007669"/>
    <property type="project" value="TreeGrafter"/>
</dbReference>
<dbReference type="InterPro" id="IPR000631">
    <property type="entry name" value="CARKD"/>
</dbReference>
<evidence type="ECO:0000256" key="1">
    <source>
        <dbReference type="ARBA" id="ARBA00022741"/>
    </source>
</evidence>
<dbReference type="Gene3D" id="3.40.1190.20">
    <property type="match status" value="1"/>
</dbReference>
<evidence type="ECO:0000256" key="5">
    <source>
        <dbReference type="ARBA" id="ARBA00023239"/>
    </source>
</evidence>
<feature type="binding site" evidence="6">
    <location>
        <begin position="193"/>
        <end position="197"/>
    </location>
    <ligand>
        <name>AMP</name>
        <dbReference type="ChEBI" id="CHEBI:456215"/>
    </ligand>
</feature>
<accession>A0A9D1DZB9</accession>
<comment type="subunit">
    <text evidence="6">Homotetramer.</text>
</comment>
<name>A0A9D1DZB9_9BACT</name>
<evidence type="ECO:0000256" key="4">
    <source>
        <dbReference type="ARBA" id="ARBA00023027"/>
    </source>
</evidence>
<keyword evidence="3 6" id="KW-0521">NADP</keyword>
<keyword evidence="5 6" id="KW-0456">Lyase</keyword>
<evidence type="ECO:0000256" key="2">
    <source>
        <dbReference type="ARBA" id="ARBA00022840"/>
    </source>
</evidence>
<evidence type="ECO:0000313" key="9">
    <source>
        <dbReference type="Proteomes" id="UP000886744"/>
    </source>
</evidence>
<feature type="binding site" evidence="6">
    <location>
        <position position="222"/>
    </location>
    <ligand>
        <name>AMP</name>
        <dbReference type="ChEBI" id="CHEBI:456215"/>
    </ligand>
</feature>
<feature type="binding site" evidence="6">
    <location>
        <position position="158"/>
    </location>
    <ligand>
        <name>(6S)-NADPHX</name>
        <dbReference type="ChEBI" id="CHEBI:64076"/>
    </ligand>
</feature>
<reference evidence="8" key="2">
    <citation type="journal article" date="2021" name="PeerJ">
        <title>Extensive microbial diversity within the chicken gut microbiome revealed by metagenomics and culture.</title>
        <authorList>
            <person name="Gilroy R."/>
            <person name="Ravi A."/>
            <person name="Getino M."/>
            <person name="Pursley I."/>
            <person name="Horton D.L."/>
            <person name="Alikhan N.F."/>
            <person name="Baker D."/>
            <person name="Gharbi K."/>
            <person name="Hall N."/>
            <person name="Watson M."/>
            <person name="Adriaenssens E.M."/>
            <person name="Foster-Nyarko E."/>
            <person name="Jarju S."/>
            <person name="Secka A."/>
            <person name="Antonio M."/>
            <person name="Oren A."/>
            <person name="Chaudhuri R.R."/>
            <person name="La Ragione R."/>
            <person name="Hildebrand F."/>
            <person name="Pallen M.J."/>
        </authorList>
    </citation>
    <scope>NUCLEOTIDE SEQUENCE</scope>
    <source>
        <strain evidence="8">ChiHjej13B12-12457</strain>
    </source>
</reference>
<dbReference type="EMBL" id="DVHI01000006">
    <property type="protein sequence ID" value="HIR61934.1"/>
    <property type="molecule type" value="Genomic_DNA"/>
</dbReference>
<comment type="caution">
    <text evidence="8">The sequence shown here is derived from an EMBL/GenBank/DDBJ whole genome shotgun (WGS) entry which is preliminary data.</text>
</comment>
<feature type="domain" description="YjeF C-terminal" evidence="7">
    <location>
        <begin position="9"/>
        <end position="282"/>
    </location>
</feature>
<comment type="similarity">
    <text evidence="6">Belongs to the NnrD/CARKD family.</text>
</comment>
<dbReference type="GO" id="GO:0005524">
    <property type="term" value="F:ATP binding"/>
    <property type="evidence" value="ECO:0007669"/>
    <property type="project" value="UniProtKB-KW"/>
</dbReference>
<dbReference type="GO" id="GO:0052855">
    <property type="term" value="F:ADP-dependent NAD(P)H-hydrate dehydratase activity"/>
    <property type="evidence" value="ECO:0007669"/>
    <property type="project" value="UniProtKB-UniRule"/>
</dbReference>
<keyword evidence="2 6" id="KW-0067">ATP-binding</keyword>
<dbReference type="CDD" id="cd01171">
    <property type="entry name" value="YXKO-related"/>
    <property type="match status" value="1"/>
</dbReference>
<dbReference type="NCBIfam" id="TIGR00196">
    <property type="entry name" value="yjeF_cterm"/>
    <property type="match status" value="1"/>
</dbReference>
<feature type="binding site" evidence="6">
    <location>
        <position position="44"/>
    </location>
    <ligand>
        <name>(6S)-NADPHX</name>
        <dbReference type="ChEBI" id="CHEBI:64076"/>
    </ligand>
</feature>
<comment type="cofactor">
    <cofactor evidence="6">
        <name>Mg(2+)</name>
        <dbReference type="ChEBI" id="CHEBI:18420"/>
    </cofactor>
</comment>
<dbReference type="PROSITE" id="PS51383">
    <property type="entry name" value="YJEF_C_3"/>
    <property type="match status" value="1"/>
</dbReference>
<dbReference type="SUPFAM" id="SSF53613">
    <property type="entry name" value="Ribokinase-like"/>
    <property type="match status" value="1"/>
</dbReference>
<dbReference type="PANTHER" id="PTHR12592:SF0">
    <property type="entry name" value="ATP-DEPENDENT (S)-NAD(P)H-HYDRATE DEHYDRATASE"/>
    <property type="match status" value="1"/>
</dbReference>
<gene>
    <name evidence="6" type="primary">nnrD</name>
    <name evidence="8" type="ORF">IAC94_00210</name>
</gene>
<protein>
    <recommendedName>
        <fullName evidence="6">ADP-dependent (S)-NAD(P)H-hydrate dehydratase</fullName>
        <ecNumber evidence="6">4.2.1.136</ecNumber>
    </recommendedName>
    <alternativeName>
        <fullName evidence="6">ADP-dependent NAD(P)HX dehydratase</fullName>
    </alternativeName>
</protein>
<keyword evidence="1 6" id="KW-0547">Nucleotide-binding</keyword>
<feature type="binding site" evidence="6">
    <location>
        <position position="223"/>
    </location>
    <ligand>
        <name>(6S)-NADPHX</name>
        <dbReference type="ChEBI" id="CHEBI:64076"/>
    </ligand>
</feature>
<comment type="catalytic activity">
    <reaction evidence="6">
        <text>(6S)-NADPHX + ADP = AMP + phosphate + NADPH + H(+)</text>
        <dbReference type="Rhea" id="RHEA:32235"/>
        <dbReference type="ChEBI" id="CHEBI:15378"/>
        <dbReference type="ChEBI" id="CHEBI:43474"/>
        <dbReference type="ChEBI" id="CHEBI:57783"/>
        <dbReference type="ChEBI" id="CHEBI:64076"/>
        <dbReference type="ChEBI" id="CHEBI:456215"/>
        <dbReference type="ChEBI" id="CHEBI:456216"/>
        <dbReference type="EC" id="4.2.1.136"/>
    </reaction>
</comment>
<organism evidence="8 9">
    <name type="scientific">Candidatus Coprenecus avistercoris</name>
    <dbReference type="NCBI Taxonomy" id="2840730"/>
    <lineage>
        <taxon>Bacteria</taxon>
        <taxon>Pseudomonadati</taxon>
        <taxon>Bacteroidota</taxon>
        <taxon>Bacteroidia</taxon>
        <taxon>Bacteroidales</taxon>
        <taxon>Rikenellaceae</taxon>
        <taxon>Rikenellaceae incertae sedis</taxon>
        <taxon>Candidatus Coprenecus</taxon>
    </lineage>
</organism>
<proteinExistence type="inferred from homology"/>
<feature type="binding site" evidence="6">
    <location>
        <position position="107"/>
    </location>
    <ligand>
        <name>(6S)-NADPHX</name>
        <dbReference type="ChEBI" id="CHEBI:64076"/>
    </ligand>
</feature>
<keyword evidence="4 6" id="KW-0520">NAD</keyword>